<keyword evidence="2" id="KW-1185">Reference proteome</keyword>
<accession>A0ABV1FGY6</accession>
<evidence type="ECO:0000313" key="1">
    <source>
        <dbReference type="EMBL" id="MEQ2472277.1"/>
    </source>
</evidence>
<dbReference type="InterPro" id="IPR008000">
    <property type="entry name" value="Rham/fucose_mutarotase"/>
</dbReference>
<proteinExistence type="predicted"/>
<dbReference type="Gene3D" id="3.30.70.100">
    <property type="match status" value="1"/>
</dbReference>
<dbReference type="Proteomes" id="UP001438008">
    <property type="component" value="Unassembled WGS sequence"/>
</dbReference>
<dbReference type="Pfam" id="PF05336">
    <property type="entry name" value="rhaM"/>
    <property type="match status" value="1"/>
</dbReference>
<comment type="caution">
    <text evidence="1">The sequence shown here is derived from an EMBL/GenBank/DDBJ whole genome shotgun (WGS) entry which is preliminary data.</text>
</comment>
<organism evidence="1 2">
    <name type="scientific">Laedolimicola intestinihominis</name>
    <dbReference type="NCBI Taxonomy" id="3133166"/>
    <lineage>
        <taxon>Bacteria</taxon>
        <taxon>Bacillati</taxon>
        <taxon>Bacillota</taxon>
        <taxon>Clostridia</taxon>
        <taxon>Lachnospirales</taxon>
        <taxon>Lachnospiraceae</taxon>
        <taxon>Laedolimicola</taxon>
    </lineage>
</organism>
<gene>
    <name evidence="1" type="ORF">WMO29_07215</name>
</gene>
<dbReference type="EMBL" id="JBBMFE010000005">
    <property type="protein sequence ID" value="MEQ2472277.1"/>
    <property type="molecule type" value="Genomic_DNA"/>
</dbReference>
<dbReference type="PANTHER" id="PTHR34389">
    <property type="entry name" value="L-RHAMNOSE MUTAROTASE"/>
    <property type="match status" value="1"/>
</dbReference>
<evidence type="ECO:0000313" key="2">
    <source>
        <dbReference type="Proteomes" id="UP001438008"/>
    </source>
</evidence>
<sequence length="109" mass="13408">MRKRIFGQVGKLKKDKIEEYKKLHAAVWPDVKQMIEECHLCNYSIFLQGEWVFAYFEYTGENYDEDMKRMEADPVTQQWWTHTHPCFETYAVDEKSEFYHDMQQIFYME</sequence>
<dbReference type="SUPFAM" id="SSF54909">
    <property type="entry name" value="Dimeric alpha+beta barrel"/>
    <property type="match status" value="1"/>
</dbReference>
<reference evidence="1 2" key="1">
    <citation type="submission" date="2024-03" db="EMBL/GenBank/DDBJ databases">
        <title>Human intestinal bacterial collection.</title>
        <authorList>
            <person name="Pauvert C."/>
            <person name="Hitch T.C.A."/>
            <person name="Clavel T."/>
        </authorList>
    </citation>
    <scope>NUCLEOTIDE SEQUENCE [LARGE SCALE GENOMIC DNA]</scope>
    <source>
        <strain evidence="1 2">CLA-AA-H132</strain>
    </source>
</reference>
<dbReference type="PANTHER" id="PTHR34389:SF2">
    <property type="entry name" value="L-RHAMNOSE MUTAROTASE"/>
    <property type="match status" value="1"/>
</dbReference>
<dbReference type="InterPro" id="IPR011008">
    <property type="entry name" value="Dimeric_a/b-barrel"/>
</dbReference>
<protein>
    <submittedName>
        <fullName evidence="1">L-rhamnose mutarotase</fullName>
    </submittedName>
</protein>
<dbReference type="RefSeq" id="WP_349164347.1">
    <property type="nucleotide sequence ID" value="NZ_JBBMFE010000005.1"/>
</dbReference>
<name>A0ABV1FGY6_9FIRM</name>